<dbReference type="AlphaFoldDB" id="A0A392PAK1"/>
<organism evidence="1 2">
    <name type="scientific">Trifolium medium</name>
    <dbReference type="NCBI Taxonomy" id="97028"/>
    <lineage>
        <taxon>Eukaryota</taxon>
        <taxon>Viridiplantae</taxon>
        <taxon>Streptophyta</taxon>
        <taxon>Embryophyta</taxon>
        <taxon>Tracheophyta</taxon>
        <taxon>Spermatophyta</taxon>
        <taxon>Magnoliopsida</taxon>
        <taxon>eudicotyledons</taxon>
        <taxon>Gunneridae</taxon>
        <taxon>Pentapetalae</taxon>
        <taxon>rosids</taxon>
        <taxon>fabids</taxon>
        <taxon>Fabales</taxon>
        <taxon>Fabaceae</taxon>
        <taxon>Papilionoideae</taxon>
        <taxon>50 kb inversion clade</taxon>
        <taxon>NPAAA clade</taxon>
        <taxon>Hologalegina</taxon>
        <taxon>IRL clade</taxon>
        <taxon>Trifolieae</taxon>
        <taxon>Trifolium</taxon>
    </lineage>
</organism>
<sequence length="54" mass="5833">IVHQAIATLNAVIPDDACADDSFEEIAEHVIAPLTDVAPDWSYGDLLGYKCCEI</sequence>
<dbReference type="EMBL" id="LXQA010068549">
    <property type="protein sequence ID" value="MCI08306.1"/>
    <property type="molecule type" value="Genomic_DNA"/>
</dbReference>
<dbReference type="Proteomes" id="UP000265520">
    <property type="component" value="Unassembled WGS sequence"/>
</dbReference>
<accession>A0A392PAK1</accession>
<name>A0A392PAK1_9FABA</name>
<protein>
    <submittedName>
        <fullName evidence="1">Uncharacterized protein</fullName>
    </submittedName>
</protein>
<keyword evidence="2" id="KW-1185">Reference proteome</keyword>
<feature type="non-terminal residue" evidence="1">
    <location>
        <position position="1"/>
    </location>
</feature>
<reference evidence="1 2" key="1">
    <citation type="journal article" date="2018" name="Front. Plant Sci.">
        <title>Red Clover (Trifolium pratense) and Zigzag Clover (T. medium) - A Picture of Genomic Similarities and Differences.</title>
        <authorList>
            <person name="Dluhosova J."/>
            <person name="Istvanek J."/>
            <person name="Nedelnik J."/>
            <person name="Repkova J."/>
        </authorList>
    </citation>
    <scope>NUCLEOTIDE SEQUENCE [LARGE SCALE GENOMIC DNA]</scope>
    <source>
        <strain evidence="2">cv. 10/8</strain>
        <tissue evidence="1">Leaf</tissue>
    </source>
</reference>
<proteinExistence type="predicted"/>
<comment type="caution">
    <text evidence="1">The sequence shown here is derived from an EMBL/GenBank/DDBJ whole genome shotgun (WGS) entry which is preliminary data.</text>
</comment>
<evidence type="ECO:0000313" key="1">
    <source>
        <dbReference type="EMBL" id="MCI08306.1"/>
    </source>
</evidence>
<evidence type="ECO:0000313" key="2">
    <source>
        <dbReference type="Proteomes" id="UP000265520"/>
    </source>
</evidence>